<protein>
    <submittedName>
        <fullName evidence="2">Disease resistance protein RGA4 isoform X1</fullName>
    </submittedName>
</protein>
<dbReference type="Gene3D" id="3.80.10.10">
    <property type="entry name" value="Ribonuclease Inhibitor"/>
    <property type="match status" value="1"/>
</dbReference>
<accession>A0A3L6Q2Q1</accession>
<evidence type="ECO:0000313" key="2">
    <source>
        <dbReference type="EMBL" id="RLM69773.1"/>
    </source>
</evidence>
<dbReference type="SUPFAM" id="SSF52047">
    <property type="entry name" value="RNI-like"/>
    <property type="match status" value="1"/>
</dbReference>
<organism evidence="2 3">
    <name type="scientific">Panicum miliaceum</name>
    <name type="common">Proso millet</name>
    <name type="synonym">Broomcorn millet</name>
    <dbReference type="NCBI Taxonomy" id="4540"/>
    <lineage>
        <taxon>Eukaryota</taxon>
        <taxon>Viridiplantae</taxon>
        <taxon>Streptophyta</taxon>
        <taxon>Embryophyta</taxon>
        <taxon>Tracheophyta</taxon>
        <taxon>Spermatophyta</taxon>
        <taxon>Magnoliopsida</taxon>
        <taxon>Liliopsida</taxon>
        <taxon>Poales</taxon>
        <taxon>Poaceae</taxon>
        <taxon>PACMAD clade</taxon>
        <taxon>Panicoideae</taxon>
        <taxon>Panicodae</taxon>
        <taxon>Paniceae</taxon>
        <taxon>Panicinae</taxon>
        <taxon>Panicum</taxon>
        <taxon>Panicum sect. Panicum</taxon>
    </lineage>
</organism>
<feature type="chain" id="PRO_5018224730" evidence="1">
    <location>
        <begin position="16"/>
        <end position="273"/>
    </location>
</feature>
<dbReference type="OrthoDB" id="765493at2759"/>
<dbReference type="Proteomes" id="UP000275267">
    <property type="component" value="Unassembled WGS sequence"/>
</dbReference>
<comment type="caution">
    <text evidence="2">The sequence shown here is derived from an EMBL/GenBank/DDBJ whole genome shotgun (WGS) entry which is preliminary data.</text>
</comment>
<keyword evidence="1" id="KW-0732">Signal</keyword>
<dbReference type="EMBL" id="PQIB02000014">
    <property type="protein sequence ID" value="RLM69773.1"/>
    <property type="molecule type" value="Genomic_DNA"/>
</dbReference>
<reference evidence="3" key="1">
    <citation type="journal article" date="2019" name="Nat. Commun.">
        <title>The genome of broomcorn millet.</title>
        <authorList>
            <person name="Zou C."/>
            <person name="Miki D."/>
            <person name="Li D."/>
            <person name="Tang Q."/>
            <person name="Xiao L."/>
            <person name="Rajput S."/>
            <person name="Deng P."/>
            <person name="Jia W."/>
            <person name="Huang R."/>
            <person name="Zhang M."/>
            <person name="Sun Y."/>
            <person name="Hu J."/>
            <person name="Fu X."/>
            <person name="Schnable P.S."/>
            <person name="Li F."/>
            <person name="Zhang H."/>
            <person name="Feng B."/>
            <person name="Zhu X."/>
            <person name="Liu R."/>
            <person name="Schnable J.C."/>
            <person name="Zhu J.-K."/>
            <person name="Zhang H."/>
        </authorList>
    </citation>
    <scope>NUCLEOTIDE SEQUENCE [LARGE SCALE GENOMIC DNA]</scope>
</reference>
<proteinExistence type="predicted"/>
<feature type="signal peptide" evidence="1">
    <location>
        <begin position="1"/>
        <end position="15"/>
    </location>
</feature>
<keyword evidence="3" id="KW-1185">Reference proteome</keyword>
<name>A0A3L6Q2Q1_PANMI</name>
<sequence>MALPVIVILAGEILSSPIPARYYEPKDFPKRVMSYEWGRVTQPHAAPCMTFTVKLPNLTYLKIQGAPAVTKIGPEFVGYGVGNPGSAEAVAFPKLETLFIKDMPNWEEWTFVVKEEEVAAAGKEGEENGAAAKQKGEAPPPRMHLLPRLKKLLLEGCPKLRALPPQLGQVTTSLKELQLEDVGSIKVVENLPFLSELLLIAGCEGLEKVSNIPHIRRLRARKCPKMRCVERLDSLHQLFLTEDMQDVSSRWLSELQERHRQLHGEDLDVYTWC</sequence>
<evidence type="ECO:0000313" key="3">
    <source>
        <dbReference type="Proteomes" id="UP000275267"/>
    </source>
</evidence>
<dbReference type="PANTHER" id="PTHR47186">
    <property type="entry name" value="LEUCINE-RICH REPEAT-CONTAINING PROTEIN 57"/>
    <property type="match status" value="1"/>
</dbReference>
<dbReference type="PANTHER" id="PTHR47186:SF51">
    <property type="entry name" value="NB-ARC DOMAIN-CONTAINING PROTEIN"/>
    <property type="match status" value="1"/>
</dbReference>
<dbReference type="AlphaFoldDB" id="A0A3L6Q2Q1"/>
<dbReference type="InterPro" id="IPR032675">
    <property type="entry name" value="LRR_dom_sf"/>
</dbReference>
<evidence type="ECO:0000256" key="1">
    <source>
        <dbReference type="SAM" id="SignalP"/>
    </source>
</evidence>
<gene>
    <name evidence="2" type="ORF">C2845_PM17G13490</name>
</gene>
<dbReference type="STRING" id="4540.A0A3L6Q2Q1"/>